<name>A0A8T0NQ76_PANVG</name>
<reference evidence="2" key="1">
    <citation type="submission" date="2020-05" db="EMBL/GenBank/DDBJ databases">
        <title>WGS assembly of Panicum virgatum.</title>
        <authorList>
            <person name="Lovell J.T."/>
            <person name="Jenkins J."/>
            <person name="Shu S."/>
            <person name="Juenger T.E."/>
            <person name="Schmutz J."/>
        </authorList>
    </citation>
    <scope>NUCLEOTIDE SEQUENCE</scope>
    <source>
        <strain evidence="2">AP13</strain>
    </source>
</reference>
<keyword evidence="3" id="KW-1185">Reference proteome</keyword>
<comment type="caution">
    <text evidence="2">The sequence shown here is derived from an EMBL/GenBank/DDBJ whole genome shotgun (WGS) entry which is preliminary data.</text>
</comment>
<accession>A0A8T0NQ76</accession>
<proteinExistence type="predicted"/>
<feature type="compositionally biased region" description="Basic and acidic residues" evidence="1">
    <location>
        <begin position="64"/>
        <end position="73"/>
    </location>
</feature>
<evidence type="ECO:0000313" key="3">
    <source>
        <dbReference type="Proteomes" id="UP000823388"/>
    </source>
</evidence>
<organism evidence="2 3">
    <name type="scientific">Panicum virgatum</name>
    <name type="common">Blackwell switchgrass</name>
    <dbReference type="NCBI Taxonomy" id="38727"/>
    <lineage>
        <taxon>Eukaryota</taxon>
        <taxon>Viridiplantae</taxon>
        <taxon>Streptophyta</taxon>
        <taxon>Embryophyta</taxon>
        <taxon>Tracheophyta</taxon>
        <taxon>Spermatophyta</taxon>
        <taxon>Magnoliopsida</taxon>
        <taxon>Liliopsida</taxon>
        <taxon>Poales</taxon>
        <taxon>Poaceae</taxon>
        <taxon>PACMAD clade</taxon>
        <taxon>Panicoideae</taxon>
        <taxon>Panicodae</taxon>
        <taxon>Paniceae</taxon>
        <taxon>Panicinae</taxon>
        <taxon>Panicum</taxon>
        <taxon>Panicum sect. Hiantes</taxon>
    </lineage>
</organism>
<evidence type="ECO:0000256" key="1">
    <source>
        <dbReference type="SAM" id="MobiDB-lite"/>
    </source>
</evidence>
<feature type="compositionally biased region" description="Basic and acidic residues" evidence="1">
    <location>
        <begin position="31"/>
        <end position="51"/>
    </location>
</feature>
<protein>
    <submittedName>
        <fullName evidence="2">Uncharacterized protein</fullName>
    </submittedName>
</protein>
<dbReference type="AlphaFoldDB" id="A0A8T0NQ76"/>
<evidence type="ECO:0000313" key="2">
    <source>
        <dbReference type="EMBL" id="KAG2551687.1"/>
    </source>
</evidence>
<sequence>MRRRQRQDGCYCAMHDPEEEAEAAGAAAKQEACKAGETKKRAIDRKDKGKGQDAGSRTKRKRRTAEPQEKDHAAQITPTETEAAVQEQASTGVADFTVDPDDDMGTSHFFSPNTSSPAPPPPQQETMMAAAAGGDNYISVHPSFVAAMSSSQFQFQAPPFAQGFLPRILAPLGGGNNNCSVMAPRITWMDLQTEPPPPPPLDALSTASWIYPPHSQHNATTKIAPSVHPHGFGPGLYSSSYGFAGGDTHHRLSTGTGYHDLSSRLSSFPSQPSCGVVGSGSNAQGSAASMVAGSEEWQRLLQKVLGPK</sequence>
<dbReference type="Proteomes" id="UP000823388">
    <property type="component" value="Chromosome 9K"/>
</dbReference>
<feature type="region of interest" description="Disordered" evidence="1">
    <location>
        <begin position="19"/>
        <end position="124"/>
    </location>
</feature>
<gene>
    <name evidence="2" type="ORF">PVAP13_9KG412300</name>
</gene>
<dbReference type="EMBL" id="CM029053">
    <property type="protein sequence ID" value="KAG2551687.1"/>
    <property type="molecule type" value="Genomic_DNA"/>
</dbReference>